<protein>
    <submittedName>
        <fullName evidence="2">Uncharacterized protein</fullName>
    </submittedName>
</protein>
<accession>A0A4U6STX2</accession>
<dbReference type="AlphaFoldDB" id="A0A4U6STX2"/>
<keyword evidence="3" id="KW-1185">Reference proteome</keyword>
<feature type="region of interest" description="Disordered" evidence="1">
    <location>
        <begin position="103"/>
        <end position="163"/>
    </location>
</feature>
<dbReference type="Gramene" id="TKV90582">
    <property type="protein sequence ID" value="TKV90582"/>
    <property type="gene ID" value="SEVIR_9G038900v2"/>
</dbReference>
<sequence>MKRIVYGEHLVKKDVVGRYLRKISRRLRKARAAGKGSLPSPSGGDDDTARERAESVARAISYCRALRRRGARPGRRPPSPSHDDSWLHDRQEEIIASAAACCDGSADSQTPPLRPRLDGGSLTARRGIECRVSLSQPPPPMKATGKQGARKRRSGARQAGITGSDVVHCKELPHHGHHAINSSAAASRRRGRTCNNVVVITGFLKYKKPGSFDEMEFLKMFNGGDEETIGHHFITVQI</sequence>
<evidence type="ECO:0000313" key="3">
    <source>
        <dbReference type="Proteomes" id="UP000298652"/>
    </source>
</evidence>
<evidence type="ECO:0000313" key="2">
    <source>
        <dbReference type="EMBL" id="TKV90582.1"/>
    </source>
</evidence>
<name>A0A4U6STX2_SETVI</name>
<evidence type="ECO:0000256" key="1">
    <source>
        <dbReference type="SAM" id="MobiDB-lite"/>
    </source>
</evidence>
<dbReference type="EMBL" id="CM016560">
    <property type="protein sequence ID" value="TKV90582.1"/>
    <property type="molecule type" value="Genomic_DNA"/>
</dbReference>
<gene>
    <name evidence="2" type="ORF">SEVIR_9G038900v2</name>
</gene>
<dbReference type="Proteomes" id="UP000298652">
    <property type="component" value="Chromosome 9"/>
</dbReference>
<reference evidence="2" key="1">
    <citation type="submission" date="2019-03" db="EMBL/GenBank/DDBJ databases">
        <title>WGS assembly of Setaria viridis.</title>
        <authorList>
            <person name="Huang P."/>
            <person name="Jenkins J."/>
            <person name="Grimwood J."/>
            <person name="Barry K."/>
            <person name="Healey A."/>
            <person name="Mamidi S."/>
            <person name="Sreedasyam A."/>
            <person name="Shu S."/>
            <person name="Feldman M."/>
            <person name="Wu J."/>
            <person name="Yu Y."/>
            <person name="Chen C."/>
            <person name="Johnson J."/>
            <person name="Rokhsar D."/>
            <person name="Baxter I."/>
            <person name="Schmutz J."/>
            <person name="Brutnell T."/>
            <person name="Kellogg E."/>
        </authorList>
    </citation>
    <scope>NUCLEOTIDE SEQUENCE [LARGE SCALE GENOMIC DNA]</scope>
</reference>
<organism evidence="2 3">
    <name type="scientific">Setaria viridis</name>
    <name type="common">Green bristlegrass</name>
    <name type="synonym">Setaria italica subsp. viridis</name>
    <dbReference type="NCBI Taxonomy" id="4556"/>
    <lineage>
        <taxon>Eukaryota</taxon>
        <taxon>Viridiplantae</taxon>
        <taxon>Streptophyta</taxon>
        <taxon>Embryophyta</taxon>
        <taxon>Tracheophyta</taxon>
        <taxon>Spermatophyta</taxon>
        <taxon>Magnoliopsida</taxon>
        <taxon>Liliopsida</taxon>
        <taxon>Poales</taxon>
        <taxon>Poaceae</taxon>
        <taxon>PACMAD clade</taxon>
        <taxon>Panicoideae</taxon>
        <taxon>Panicodae</taxon>
        <taxon>Paniceae</taxon>
        <taxon>Cenchrinae</taxon>
        <taxon>Setaria</taxon>
    </lineage>
</organism>
<proteinExistence type="predicted"/>
<feature type="region of interest" description="Disordered" evidence="1">
    <location>
        <begin position="30"/>
        <end position="53"/>
    </location>
</feature>